<keyword evidence="1" id="KW-0732">Signal</keyword>
<accession>A0A380TWL7</accession>
<organism evidence="2 3">
    <name type="scientific">[Actinobacillus] rossii</name>
    <dbReference type="NCBI Taxonomy" id="123820"/>
    <lineage>
        <taxon>Bacteria</taxon>
        <taxon>Pseudomonadati</taxon>
        <taxon>Pseudomonadota</taxon>
        <taxon>Gammaproteobacteria</taxon>
        <taxon>Pasteurellales</taxon>
        <taxon>Pasteurellaceae</taxon>
    </lineage>
</organism>
<dbReference type="AlphaFoldDB" id="A0A380TWL7"/>
<dbReference type="EMBL" id="UFRQ01000003">
    <property type="protein sequence ID" value="SUT93078.1"/>
    <property type="molecule type" value="Genomic_DNA"/>
</dbReference>
<proteinExistence type="predicted"/>
<evidence type="ECO:0000313" key="3">
    <source>
        <dbReference type="Proteomes" id="UP000254649"/>
    </source>
</evidence>
<gene>
    <name evidence="2" type="ORF">NCTC10801_01881</name>
</gene>
<evidence type="ECO:0008006" key="4">
    <source>
        <dbReference type="Google" id="ProtNLM"/>
    </source>
</evidence>
<evidence type="ECO:0000256" key="1">
    <source>
        <dbReference type="SAM" id="SignalP"/>
    </source>
</evidence>
<feature type="signal peptide" evidence="1">
    <location>
        <begin position="1"/>
        <end position="18"/>
    </location>
</feature>
<sequence>MKKSFLALLILSSTLVMSACDKKVETEEPKVKTEQVAETPKIAGLSVEDGKTIEAELVKLGDSFKADKWDLSIKVMPPALIENLAKQANMPKEELEKALTDMVASLGQAVKVQTYSYQLDKSIAEKSKDGRDYVFIPNQLKANMQGQDIVSDGYLLAIKDAGKWYFINWDQQYAPIVKQTYPDLADIQAPAKSAK</sequence>
<keyword evidence="3" id="KW-1185">Reference proteome</keyword>
<evidence type="ECO:0000313" key="2">
    <source>
        <dbReference type="EMBL" id="SUT93078.1"/>
    </source>
</evidence>
<dbReference type="PROSITE" id="PS51257">
    <property type="entry name" value="PROKAR_LIPOPROTEIN"/>
    <property type="match status" value="1"/>
</dbReference>
<name>A0A380TWL7_9PAST</name>
<dbReference type="OrthoDB" id="5691059at2"/>
<protein>
    <recommendedName>
        <fullName evidence="4">Lipoprotein</fullName>
    </recommendedName>
</protein>
<feature type="chain" id="PRO_5016888316" description="Lipoprotein" evidence="1">
    <location>
        <begin position="19"/>
        <end position="195"/>
    </location>
</feature>
<dbReference type="Proteomes" id="UP000254649">
    <property type="component" value="Unassembled WGS sequence"/>
</dbReference>
<reference evidence="2 3" key="1">
    <citation type="submission" date="2018-06" db="EMBL/GenBank/DDBJ databases">
        <authorList>
            <consortium name="Pathogen Informatics"/>
            <person name="Doyle S."/>
        </authorList>
    </citation>
    <scope>NUCLEOTIDE SEQUENCE [LARGE SCALE GENOMIC DNA]</scope>
    <source>
        <strain evidence="2 3">NCTC10801</strain>
    </source>
</reference>